<dbReference type="UniPathway" id="UPA00079"/>
<evidence type="ECO:0000313" key="4">
    <source>
        <dbReference type="EMBL" id="GAC41240.1"/>
    </source>
</evidence>
<accession>M9LFU3</accession>
<evidence type="ECO:0000313" key="5">
    <source>
        <dbReference type="Proteomes" id="UP000029453"/>
    </source>
</evidence>
<dbReference type="GO" id="GO:0019284">
    <property type="term" value="P:L-methionine salvage from S-adenosylmethionine"/>
    <property type="evidence" value="ECO:0007669"/>
    <property type="project" value="TreeGrafter"/>
</dbReference>
<evidence type="ECO:0000256" key="1">
    <source>
        <dbReference type="HAMAP-Rule" id="MF_00991"/>
    </source>
</evidence>
<feature type="domain" description="Nucleoside phosphorylase" evidence="3">
    <location>
        <begin position="55"/>
        <end position="238"/>
    </location>
</feature>
<comment type="pathway">
    <text evidence="1">Quinol/quinone metabolism; menaquinone biosynthesis.</text>
</comment>
<dbReference type="Gene3D" id="3.40.50.1580">
    <property type="entry name" value="Nucleoside phosphorylase domain"/>
    <property type="match status" value="1"/>
</dbReference>
<dbReference type="NCBIfam" id="NF006087">
    <property type="entry name" value="PRK08236.1"/>
    <property type="match status" value="1"/>
</dbReference>
<sequence>MRLELHIRRVNDMSSHHNDKVDATLLRTGIAGTGGRILIVTSVPAERDAVLRGMGGDARFNVIVGGVGTAAAAASTARELAAGDYGTAVCVGIAGGFADRADVGSVVVASSIIAADLGAETPDGFCSVDKLGFGSGYLSVDAGMAGRICQALQAIPLSACTGPVLTLSTVTGTVGTAAMLAQRVPGAAAEAMEGYGVAVAAGQFGLPACEIRSISNTVGPRDRTAWRIPEALKTLEAACSVLPEVL</sequence>
<comment type="catalytic activity">
    <reaction evidence="1">
        <text>futalosine + H2O = dehypoxanthine futalosine + hypoxanthine</text>
        <dbReference type="Rhea" id="RHEA:25904"/>
        <dbReference type="ChEBI" id="CHEBI:15377"/>
        <dbReference type="ChEBI" id="CHEBI:17368"/>
        <dbReference type="ChEBI" id="CHEBI:58863"/>
        <dbReference type="ChEBI" id="CHEBI:58864"/>
        <dbReference type="EC" id="3.2.2.26"/>
    </reaction>
</comment>
<keyword evidence="1" id="KW-0378">Hydrolase</keyword>
<reference evidence="4 5" key="1">
    <citation type="submission" date="2012-10" db="EMBL/GenBank/DDBJ databases">
        <title>Draft Genome Sequence of Paenibacillus popilliae ATCC 14706T.</title>
        <authorList>
            <person name="Iiyama K."/>
            <person name="Mori K."/>
            <person name="Mon H."/>
            <person name="Chieda Y."/>
            <person name="Lee J.M."/>
            <person name="Kusakabe T."/>
            <person name="Tashiro K."/>
            <person name="Asano S."/>
            <person name="Yasunaga-Aoki C."/>
            <person name="Shimizu S."/>
        </authorList>
    </citation>
    <scope>NUCLEOTIDE SEQUENCE [LARGE SCALE GENOMIC DNA]</scope>
    <source>
        <strain evidence="4 5">ATCC 14706</strain>
    </source>
</reference>
<dbReference type="Pfam" id="PF01048">
    <property type="entry name" value="PNP_UDP_1"/>
    <property type="match status" value="1"/>
</dbReference>
<dbReference type="HAMAP" id="MF_00991">
    <property type="entry name" value="MqnB"/>
    <property type="match status" value="1"/>
</dbReference>
<comment type="function">
    <text evidence="1">Catalyzes the hydrolysis of futalosine (FL) to dehypoxanthine futalosine (DHFL) and hypoxanthine, a step in the biosynthesis of menaquinone (MK, vitamin K2).</text>
</comment>
<dbReference type="PANTHER" id="PTHR46832">
    <property type="entry name" value="5'-METHYLTHIOADENOSINE/S-ADENOSYLHOMOCYSTEINE NUCLEOSIDASE"/>
    <property type="match status" value="1"/>
</dbReference>
<evidence type="ECO:0000259" key="3">
    <source>
        <dbReference type="Pfam" id="PF01048"/>
    </source>
</evidence>
<dbReference type="Proteomes" id="UP000029453">
    <property type="component" value="Unassembled WGS sequence"/>
</dbReference>
<keyword evidence="1" id="KW-0474">Menaquinone biosynthesis</keyword>
<dbReference type="InterPro" id="IPR019963">
    <property type="entry name" value="FL_hydrolase_MqnB"/>
</dbReference>
<dbReference type="GO" id="GO:0008782">
    <property type="term" value="F:adenosylhomocysteine nucleosidase activity"/>
    <property type="evidence" value="ECO:0007669"/>
    <property type="project" value="TreeGrafter"/>
</dbReference>
<dbReference type="GO" id="GO:0009234">
    <property type="term" value="P:menaquinone biosynthetic process"/>
    <property type="evidence" value="ECO:0007669"/>
    <property type="project" value="UniProtKB-UniRule"/>
</dbReference>
<comment type="caution">
    <text evidence="4">The sequence shown here is derived from an EMBL/GenBank/DDBJ whole genome shotgun (WGS) entry which is preliminary data.</text>
</comment>
<dbReference type="NCBIfam" id="TIGR03664">
    <property type="entry name" value="fut_nucase"/>
    <property type="match status" value="1"/>
</dbReference>
<keyword evidence="5" id="KW-1185">Reference proteome</keyword>
<dbReference type="GO" id="GO:0008930">
    <property type="term" value="F:methylthioadenosine nucleosidase activity"/>
    <property type="evidence" value="ECO:0007669"/>
    <property type="project" value="TreeGrafter"/>
</dbReference>
<evidence type="ECO:0000256" key="2">
    <source>
        <dbReference type="NCBIfam" id="TIGR03664"/>
    </source>
</evidence>
<dbReference type="SUPFAM" id="SSF53167">
    <property type="entry name" value="Purine and uridine phosphorylases"/>
    <property type="match status" value="1"/>
</dbReference>
<comment type="similarity">
    <text evidence="1">Belongs to the PNP/UDP phosphorylase family. Futalosine hydrolase subfamily.</text>
</comment>
<dbReference type="InterPro" id="IPR000845">
    <property type="entry name" value="Nucleoside_phosphorylase_d"/>
</dbReference>
<organism evidence="4 5">
    <name type="scientific">Paenibacillus popilliae ATCC 14706</name>
    <dbReference type="NCBI Taxonomy" id="1212764"/>
    <lineage>
        <taxon>Bacteria</taxon>
        <taxon>Bacillati</taxon>
        <taxon>Bacillota</taxon>
        <taxon>Bacilli</taxon>
        <taxon>Bacillales</taxon>
        <taxon>Paenibacillaceae</taxon>
        <taxon>Paenibacillus</taxon>
    </lineage>
</organism>
<gene>
    <name evidence="1" type="primary">mqnB</name>
    <name evidence="4" type="ORF">PPOP_0590</name>
</gene>
<dbReference type="CDD" id="cd17766">
    <property type="entry name" value="futalosine_nucleosidase_MqnB"/>
    <property type="match status" value="1"/>
</dbReference>
<protein>
    <recommendedName>
        <fullName evidence="1 2">Futalosine hydrolase</fullName>
        <shortName evidence="1">FL hydrolase</shortName>
        <ecNumber evidence="1 2">3.2.2.26</ecNumber>
    </recommendedName>
    <alternativeName>
        <fullName evidence="1">Futalosine nucleosidase</fullName>
    </alternativeName>
    <alternativeName>
        <fullName evidence="1">Menaquinone biosynthetic enzyme MqnB</fullName>
    </alternativeName>
</protein>
<dbReference type="EC" id="3.2.2.26" evidence="1 2"/>
<proteinExistence type="inferred from homology"/>
<dbReference type="AlphaFoldDB" id="M9LFU3"/>
<dbReference type="GO" id="GO:0009116">
    <property type="term" value="P:nucleoside metabolic process"/>
    <property type="evidence" value="ECO:0007669"/>
    <property type="project" value="InterPro"/>
</dbReference>
<dbReference type="PANTHER" id="PTHR46832:SF2">
    <property type="entry name" value="FUTALOSINE HYDROLASE"/>
    <property type="match status" value="1"/>
</dbReference>
<dbReference type="InterPro" id="IPR035994">
    <property type="entry name" value="Nucleoside_phosphorylase_sf"/>
</dbReference>
<dbReference type="GO" id="GO:0005829">
    <property type="term" value="C:cytosol"/>
    <property type="evidence" value="ECO:0007669"/>
    <property type="project" value="TreeGrafter"/>
</dbReference>
<dbReference type="EMBL" id="BALG01000025">
    <property type="protein sequence ID" value="GAC41240.1"/>
    <property type="molecule type" value="Genomic_DNA"/>
</dbReference>
<name>M9LFU3_PAEPP</name>